<feature type="domain" description="DUF2382" evidence="1">
    <location>
        <begin position="168"/>
        <end position="273"/>
    </location>
</feature>
<accession>A0A242N5N6</accession>
<evidence type="ECO:0000313" key="3">
    <source>
        <dbReference type="Proteomes" id="UP000195221"/>
    </source>
</evidence>
<dbReference type="AlphaFoldDB" id="A0A242N5N6"/>
<proteinExistence type="predicted"/>
<evidence type="ECO:0000259" key="1">
    <source>
        <dbReference type="Pfam" id="PF09557"/>
    </source>
</evidence>
<dbReference type="InterPro" id="IPR019060">
    <property type="entry name" value="DUF2382"/>
</dbReference>
<dbReference type="Proteomes" id="UP000195221">
    <property type="component" value="Unassembled WGS sequence"/>
</dbReference>
<dbReference type="EMBL" id="NBTZ01000023">
    <property type="protein sequence ID" value="OTP78466.1"/>
    <property type="molecule type" value="Genomic_DNA"/>
</dbReference>
<dbReference type="PANTHER" id="PTHR38463">
    <property type="entry name" value="STRESS RESPONSE PROTEIN YSNF"/>
    <property type="match status" value="1"/>
</dbReference>
<sequence length="292" mass="31504">MAQTLIGLFNSFEDAQSAADRLTQDGIPRTDVNVHANDDALRANDGTLSAADNAGTRTVVGDRAGGDVHEHSTGGIAGFFKRLFGDDKAPEEVGHYHESLRRGHALLSVDVRDETRVDAVRAALSSAGAIDIDERVAQWKSSGYNGYDSTVPAYTADEIAADRQAFPVVKEDLAVGKREVSTGGVRVYSRLTETPVSESVDLREEHATIERRPLDRPATAADLKEGFVEVRETAEQPVVAKTARVVEEVIVGKESSNRTETVNDTVRNTDVEVERVAGQEGALRPDVAVKKP</sequence>
<name>A0A242N5N6_CABSO</name>
<gene>
    <name evidence="2" type="ORF">PAMC26577_04705</name>
</gene>
<comment type="caution">
    <text evidence="2">The sequence shown here is derived from an EMBL/GenBank/DDBJ whole genome shotgun (WGS) entry which is preliminary data.</text>
</comment>
<reference evidence="2 3" key="1">
    <citation type="submission" date="2017-03" db="EMBL/GenBank/DDBJ databases">
        <title>Genome analysis of strain PAMC 26577.</title>
        <authorList>
            <person name="Oh H.-M."/>
            <person name="Yang J.-A."/>
        </authorList>
    </citation>
    <scope>NUCLEOTIDE SEQUENCE [LARGE SCALE GENOMIC DNA]</scope>
    <source>
        <strain evidence="2 3">PAMC 26577</strain>
    </source>
</reference>
<dbReference type="PANTHER" id="PTHR38463:SF1">
    <property type="entry name" value="STRESS RESPONSE PROTEIN YSNF"/>
    <property type="match status" value="1"/>
</dbReference>
<dbReference type="RefSeq" id="WP_075359387.1">
    <property type="nucleotide sequence ID" value="NZ_MSRG01000071.1"/>
</dbReference>
<protein>
    <recommendedName>
        <fullName evidence="1">DUF2382 domain-containing protein</fullName>
    </recommendedName>
</protein>
<organism evidence="2 3">
    <name type="scientific">Caballeronia sordidicola</name>
    <name type="common">Burkholderia sordidicola</name>
    <dbReference type="NCBI Taxonomy" id="196367"/>
    <lineage>
        <taxon>Bacteria</taxon>
        <taxon>Pseudomonadati</taxon>
        <taxon>Pseudomonadota</taxon>
        <taxon>Betaproteobacteria</taxon>
        <taxon>Burkholderiales</taxon>
        <taxon>Burkholderiaceae</taxon>
        <taxon>Caballeronia</taxon>
    </lineage>
</organism>
<dbReference type="Pfam" id="PF09557">
    <property type="entry name" value="DUF2382"/>
    <property type="match status" value="1"/>
</dbReference>
<evidence type="ECO:0000313" key="2">
    <source>
        <dbReference type="EMBL" id="OTP78466.1"/>
    </source>
</evidence>
<dbReference type="InterPro" id="IPR052967">
    <property type="entry name" value="Stress_Response_Assoc"/>
</dbReference>